<dbReference type="AlphaFoldDB" id="A0A1J9QX13"/>
<evidence type="ECO:0000313" key="2">
    <source>
        <dbReference type="EMBL" id="OJD33542.1"/>
    </source>
</evidence>
<evidence type="ECO:0000256" key="1">
    <source>
        <dbReference type="SAM" id="MobiDB-lite"/>
    </source>
</evidence>
<feature type="region of interest" description="Disordered" evidence="1">
    <location>
        <begin position="209"/>
        <end position="348"/>
    </location>
</feature>
<feature type="region of interest" description="Disordered" evidence="1">
    <location>
        <begin position="646"/>
        <end position="670"/>
    </location>
</feature>
<feature type="region of interest" description="Disordered" evidence="1">
    <location>
        <begin position="79"/>
        <end position="175"/>
    </location>
</feature>
<feature type="compositionally biased region" description="Low complexity" evidence="1">
    <location>
        <begin position="281"/>
        <end position="294"/>
    </location>
</feature>
<feature type="region of interest" description="Disordered" evidence="1">
    <location>
        <begin position="512"/>
        <end position="552"/>
    </location>
</feature>
<reference evidence="2 3" key="1">
    <citation type="submission" date="2016-10" db="EMBL/GenBank/DDBJ databases">
        <title>Proteomics and genomics reveal pathogen-plant mechanisms compatible with a hemibiotrophic lifestyle of Diplodia corticola.</title>
        <authorList>
            <person name="Fernandes I."/>
            <person name="De Jonge R."/>
            <person name="Van De Peer Y."/>
            <person name="Devreese B."/>
            <person name="Alves A."/>
            <person name="Esteves A.C."/>
        </authorList>
    </citation>
    <scope>NUCLEOTIDE SEQUENCE [LARGE SCALE GENOMIC DNA]</scope>
    <source>
        <strain evidence="2 3">CBS 112549</strain>
    </source>
</reference>
<keyword evidence="3" id="KW-1185">Reference proteome</keyword>
<feature type="region of interest" description="Disordered" evidence="1">
    <location>
        <begin position="602"/>
        <end position="625"/>
    </location>
</feature>
<organism evidence="2 3">
    <name type="scientific">Diplodia corticola</name>
    <dbReference type="NCBI Taxonomy" id="236234"/>
    <lineage>
        <taxon>Eukaryota</taxon>
        <taxon>Fungi</taxon>
        <taxon>Dikarya</taxon>
        <taxon>Ascomycota</taxon>
        <taxon>Pezizomycotina</taxon>
        <taxon>Dothideomycetes</taxon>
        <taxon>Dothideomycetes incertae sedis</taxon>
        <taxon>Botryosphaeriales</taxon>
        <taxon>Botryosphaeriaceae</taxon>
        <taxon>Diplodia</taxon>
    </lineage>
</organism>
<feature type="compositionally biased region" description="Polar residues" evidence="1">
    <location>
        <begin position="209"/>
        <end position="229"/>
    </location>
</feature>
<proteinExistence type="predicted"/>
<feature type="compositionally biased region" description="Basic and acidic residues" evidence="1">
    <location>
        <begin position="121"/>
        <end position="131"/>
    </location>
</feature>
<dbReference type="OrthoDB" id="3940147at2759"/>
<feature type="compositionally biased region" description="Polar residues" evidence="1">
    <location>
        <begin position="245"/>
        <end position="277"/>
    </location>
</feature>
<dbReference type="Proteomes" id="UP000183809">
    <property type="component" value="Unassembled WGS sequence"/>
</dbReference>
<feature type="compositionally biased region" description="Basic and acidic residues" evidence="1">
    <location>
        <begin position="541"/>
        <end position="552"/>
    </location>
</feature>
<feature type="compositionally biased region" description="Polar residues" evidence="1">
    <location>
        <begin position="469"/>
        <end position="483"/>
    </location>
</feature>
<comment type="caution">
    <text evidence="2">The sequence shown here is derived from an EMBL/GenBank/DDBJ whole genome shotgun (WGS) entry which is preliminary data.</text>
</comment>
<dbReference type="EMBL" id="MNUE01000029">
    <property type="protein sequence ID" value="OJD33542.1"/>
    <property type="molecule type" value="Genomic_DNA"/>
</dbReference>
<accession>A0A1J9QX13</accession>
<sequence length="829" mass="89494">MGQNNYHSRWHPRLPRVGAAPTRDPSPKVKPLDRVLPALHLHLAPVFASSFSRSASVKSMATYGKRGRGTLPFSVFRDEHEAHSHSKLQKRPPPQPTFVSSTPSDDPRPADLSRPLANPDLPRHPESRLSSREPPATQHRARRSLQPLSTHLGRAPELTSASAPRSTARHARSTSACADGAIIHRLSSSFEPAGTPLSRRAPAALSHLWSTPSSPELSPVTCQRASQRVSGIDELPTDHYRSSRPFATNSSAGNPTDQQSLSDHSDTLTTNTSSLQHPASDLTDATLTDAFTDTSPVAPRQKFSFRNRRAARQAQKMDSPTASTVERSPNPGDPDQLEPRNTSSTSLLNKFSGILGEKTTNLKRSLPFKAATTPPKPAEKMSIGAPFDARQGPRAMSTPPRRPNAGEDTRTWGAPDLVNTKPQLPEDIEDQPKSQVVTTTNDNWSMRDTPSASPVYDTMRLSEAERKNNSSVGKQSLGRSSPPMTALPTRPPASIGLRGWVASAHRLSRLALNDQFPSTSSDKDSGLENAGDTQQQQQEQEQSRSEKPSIFERMKDTLRVRRHKRSNTTVQTAVDLRVTAPQSNLRASRSAAVLTSPLALRPERSDEVPSAMRTPSGGRMTMRELPPINSGPAITISSMDLLQSPRTVDHDVPAPASKSSPEVHGSRSNEELPAFAKETSMPEGIEVSGHNGIHRMNPLRSHTNVMEFAEAPSVAGPARMAAIPEDKAECVASEGSNHPATNGLGGGSGGSVFSLSNVGNHVDSSVSPAPLSVSDDSSSSDDVATDDDDHSSAGQHPHRKVQVIHNTLYKLDEDGIQQSDEEIPNPVAF</sequence>
<feature type="region of interest" description="Disordered" evidence="1">
    <location>
        <begin position="764"/>
        <end position="806"/>
    </location>
</feature>
<protein>
    <submittedName>
        <fullName evidence="2">Proteophosphoglycan ppg4</fullName>
    </submittedName>
</protein>
<dbReference type="GeneID" id="31014081"/>
<name>A0A1J9QX13_9PEZI</name>
<feature type="region of interest" description="Disordered" evidence="1">
    <location>
        <begin position="368"/>
        <end position="417"/>
    </location>
</feature>
<feature type="compositionally biased region" description="Polar residues" evidence="1">
    <location>
        <begin position="339"/>
        <end position="348"/>
    </location>
</feature>
<feature type="compositionally biased region" description="Polar residues" evidence="1">
    <location>
        <begin position="316"/>
        <end position="327"/>
    </location>
</feature>
<feature type="compositionally biased region" description="Low complexity" evidence="1">
    <location>
        <begin position="764"/>
        <end position="782"/>
    </location>
</feature>
<gene>
    <name evidence="2" type="ORF">BKCO1_290006</name>
</gene>
<evidence type="ECO:0000313" key="3">
    <source>
        <dbReference type="Proteomes" id="UP000183809"/>
    </source>
</evidence>
<feature type="region of interest" description="Disordered" evidence="1">
    <location>
        <begin position="1"/>
        <end position="31"/>
    </location>
</feature>
<dbReference type="RefSeq" id="XP_020129802.1">
    <property type="nucleotide sequence ID" value="XM_020273820.1"/>
</dbReference>
<feature type="region of interest" description="Disordered" evidence="1">
    <location>
        <begin position="464"/>
        <end position="492"/>
    </location>
</feature>